<dbReference type="PANTHER" id="PTHR46032:SF1">
    <property type="entry name" value="ST3 BETA-GALACTOSIDE ALPHA-2,3-SIALYLTRANSFERASE 1"/>
    <property type="match status" value="1"/>
</dbReference>
<evidence type="ECO:0000256" key="18">
    <source>
        <dbReference type="ARBA" id="ARBA00037859"/>
    </source>
</evidence>
<dbReference type="EC" id="2.4.3.4" evidence="20"/>
<evidence type="ECO:0000256" key="24">
    <source>
        <dbReference type="ARBA" id="ARBA00043673"/>
    </source>
</evidence>
<keyword evidence="12" id="KW-0333">Golgi apparatus</keyword>
<accession>A0A8D2LKU6</accession>
<dbReference type="EC" id="2.4.3.2" evidence="19"/>
<comment type="catalytic activity">
    <reaction evidence="25">
        <text>a ganglioside GM1 (d18:1(4E)) + CMP-N-acetyl-beta-neuraminate = a ganglioside GD1a (d18:1(4E)) + CMP + H(+)</text>
        <dbReference type="Rhea" id="RHEA:18021"/>
        <dbReference type="ChEBI" id="CHEBI:15378"/>
        <dbReference type="ChEBI" id="CHEBI:57812"/>
        <dbReference type="ChEBI" id="CHEBI:60377"/>
        <dbReference type="ChEBI" id="CHEBI:77709"/>
        <dbReference type="ChEBI" id="CHEBI:78445"/>
        <dbReference type="EC" id="2.4.3.2"/>
    </reaction>
    <physiologicalReaction direction="left-to-right" evidence="25">
        <dbReference type="Rhea" id="RHEA:18022"/>
    </physiologicalReaction>
</comment>
<protein>
    <recommendedName>
        <fullName evidence="30">CMP-N-acetylneuraminate-beta-galactosamide-alpha-2,3-sialyltransferase 2</fullName>
        <ecNumber evidence="19">2.4.3.2</ecNumber>
        <ecNumber evidence="20">2.4.3.4</ecNumber>
    </recommendedName>
    <alternativeName>
        <fullName evidence="23">Gal-NAc6S</fullName>
    </alternativeName>
    <alternativeName>
        <fullName evidence="21">Gal-beta-1,3-GalNAc-alpha-2,3-sialyltransferase</fullName>
    </alternativeName>
    <alternativeName>
        <fullName evidence="22">Monosialoganglioside sialyltransferase</fullName>
    </alternativeName>
    <alternativeName>
        <fullName evidence="31">ST3Gal II</fullName>
    </alternativeName>
    <alternativeName>
        <fullName evidence="32">ST3GalA.2</fullName>
    </alternativeName>
    <alternativeName>
        <fullName evidence="33">Sialyltransferase 4B</fullName>
    </alternativeName>
</protein>
<reference evidence="34" key="1">
    <citation type="submission" date="2025-08" db="UniProtKB">
        <authorList>
            <consortium name="Ensembl"/>
        </authorList>
    </citation>
    <scope>IDENTIFICATION</scope>
</reference>
<evidence type="ECO:0000256" key="11">
    <source>
        <dbReference type="ARBA" id="ARBA00022989"/>
    </source>
</evidence>
<keyword evidence="14" id="KW-0472">Membrane</keyword>
<dbReference type="GO" id="GO:0047288">
    <property type="term" value="F:beta-D-galactosyl-(1-&gt;3)-N-acetyl-beta-D-galactosaminide alpha-2,3- sialyltransferase"/>
    <property type="evidence" value="ECO:0007669"/>
    <property type="project" value="UniProtKB-EC"/>
</dbReference>
<comment type="catalytic activity">
    <reaction evidence="24">
        <text>a ganglioside GA1 (d18:1(4E)) + CMP-N-acetyl-beta-neuraminate = a ganglioside GM1b (d18:1(4E)) + CMP + H(+)</text>
        <dbReference type="Rhea" id="RHEA:47560"/>
        <dbReference type="ChEBI" id="CHEBI:15378"/>
        <dbReference type="ChEBI" id="CHEBI:27938"/>
        <dbReference type="ChEBI" id="CHEBI:57812"/>
        <dbReference type="ChEBI" id="CHEBI:60377"/>
        <dbReference type="ChEBI" id="CHEBI:78568"/>
    </reaction>
    <physiologicalReaction direction="left-to-right" evidence="24">
        <dbReference type="Rhea" id="RHEA:47561"/>
    </physiologicalReaction>
</comment>
<evidence type="ECO:0000256" key="9">
    <source>
        <dbReference type="ARBA" id="ARBA00022692"/>
    </source>
</evidence>
<evidence type="ECO:0000256" key="15">
    <source>
        <dbReference type="ARBA" id="ARBA00023157"/>
    </source>
</evidence>
<evidence type="ECO:0000256" key="8">
    <source>
        <dbReference type="ARBA" id="ARBA00022679"/>
    </source>
</evidence>
<keyword evidence="10" id="KW-0735">Signal-anchor</keyword>
<keyword evidence="7" id="KW-0328">Glycosyltransferase</keyword>
<evidence type="ECO:0000256" key="10">
    <source>
        <dbReference type="ARBA" id="ARBA00022968"/>
    </source>
</evidence>
<evidence type="ECO:0000256" key="17">
    <source>
        <dbReference type="ARBA" id="ARBA00036292"/>
    </source>
</evidence>
<evidence type="ECO:0000256" key="33">
    <source>
        <dbReference type="ARBA" id="ARBA00082805"/>
    </source>
</evidence>
<dbReference type="Ensembl" id="ENSVKKT00000024195.1">
    <property type="protein sequence ID" value="ENSVKKP00000023612.1"/>
    <property type="gene ID" value="ENSVKKG00000015613.1"/>
</dbReference>
<evidence type="ECO:0000256" key="6">
    <source>
        <dbReference type="ARBA" id="ARBA00022525"/>
    </source>
</evidence>
<evidence type="ECO:0000256" key="22">
    <source>
        <dbReference type="ARBA" id="ARBA00042990"/>
    </source>
</evidence>
<evidence type="ECO:0000256" key="28">
    <source>
        <dbReference type="ARBA" id="ARBA00052027"/>
    </source>
</evidence>
<evidence type="ECO:0000256" key="20">
    <source>
        <dbReference type="ARBA" id="ARBA00039107"/>
    </source>
</evidence>
<organism evidence="34 35">
    <name type="scientific">Varanus komodoensis</name>
    <name type="common">Komodo dragon</name>
    <dbReference type="NCBI Taxonomy" id="61221"/>
    <lineage>
        <taxon>Eukaryota</taxon>
        <taxon>Metazoa</taxon>
        <taxon>Chordata</taxon>
        <taxon>Craniata</taxon>
        <taxon>Vertebrata</taxon>
        <taxon>Euteleostomi</taxon>
        <taxon>Lepidosauria</taxon>
        <taxon>Squamata</taxon>
        <taxon>Bifurcata</taxon>
        <taxon>Unidentata</taxon>
        <taxon>Episquamata</taxon>
        <taxon>Toxicofera</taxon>
        <taxon>Anguimorpha</taxon>
        <taxon>Paleoanguimorpha</taxon>
        <taxon>Varanoidea</taxon>
        <taxon>Varanidae</taxon>
        <taxon>Varanus</taxon>
    </lineage>
</organism>
<keyword evidence="6" id="KW-0964">Secreted</keyword>
<comment type="pathway">
    <text evidence="4">Glycolipid biosynthesis.</text>
</comment>
<evidence type="ECO:0000313" key="34">
    <source>
        <dbReference type="Ensembl" id="ENSVKKP00000023612.1"/>
    </source>
</evidence>
<comment type="catalytic activity">
    <reaction evidence="27">
        <text>ganglioside GM1 (d18:1(4E)/18:0) + CMP-N-acetyl-beta-neuraminate = ganglioside GD1a (18:1(4E)/18:0) + CMP + H(+)</text>
        <dbReference type="Rhea" id="RHEA:48248"/>
        <dbReference type="ChEBI" id="CHEBI:15378"/>
        <dbReference type="ChEBI" id="CHEBI:57812"/>
        <dbReference type="ChEBI" id="CHEBI:60377"/>
        <dbReference type="ChEBI" id="CHEBI:73110"/>
        <dbReference type="ChEBI" id="CHEBI:90153"/>
    </reaction>
    <physiologicalReaction direction="left-to-right" evidence="27">
        <dbReference type="Rhea" id="RHEA:48249"/>
    </physiologicalReaction>
</comment>
<evidence type="ECO:0000256" key="25">
    <source>
        <dbReference type="ARBA" id="ARBA00043773"/>
    </source>
</evidence>
<dbReference type="FunFam" id="3.90.1480.20:FF:000002">
    <property type="entry name" value="CMP-N-acetylneuraminate-beta-galactosamide- alpha-2,3-sialyltransferase 2"/>
    <property type="match status" value="1"/>
</dbReference>
<evidence type="ECO:0000256" key="7">
    <source>
        <dbReference type="ARBA" id="ARBA00022676"/>
    </source>
</evidence>
<dbReference type="Proteomes" id="UP000694545">
    <property type="component" value="Unplaced"/>
</dbReference>
<evidence type="ECO:0000256" key="13">
    <source>
        <dbReference type="ARBA" id="ARBA00023098"/>
    </source>
</evidence>
<evidence type="ECO:0000256" key="14">
    <source>
        <dbReference type="ARBA" id="ARBA00023136"/>
    </source>
</evidence>
<name>A0A8D2LKU6_VARKO</name>
<comment type="pathway">
    <text evidence="3">Protein modification; protein glycosylation.</text>
</comment>
<evidence type="ECO:0000256" key="27">
    <source>
        <dbReference type="ARBA" id="ARBA00047509"/>
    </source>
</evidence>
<comment type="similarity">
    <text evidence="5">Belongs to the glycosyltransferase 29 family.</text>
</comment>
<keyword evidence="15" id="KW-1015">Disulfide bond</keyword>
<dbReference type="GO" id="GO:0097503">
    <property type="term" value="P:sialylation"/>
    <property type="evidence" value="ECO:0007669"/>
    <property type="project" value="TreeGrafter"/>
</dbReference>
<evidence type="ECO:0000256" key="30">
    <source>
        <dbReference type="ARBA" id="ARBA00072809"/>
    </source>
</evidence>
<dbReference type="Pfam" id="PF00777">
    <property type="entry name" value="Glyco_transf_29"/>
    <property type="match status" value="1"/>
</dbReference>
<evidence type="ECO:0000256" key="31">
    <source>
        <dbReference type="ARBA" id="ARBA00081228"/>
    </source>
</evidence>
<dbReference type="InterPro" id="IPR051757">
    <property type="entry name" value="Beta-gal_alpha2-3_sialyltrans"/>
</dbReference>
<comment type="catalytic activity">
    <reaction evidence="26">
        <text>a ganglioside GA1 + CMP-N-acetyl-beta-neuraminate = a ganglioside GM1b + CMP + H(+)</text>
        <dbReference type="Rhea" id="RHEA:48244"/>
        <dbReference type="ChEBI" id="CHEBI:15378"/>
        <dbReference type="ChEBI" id="CHEBI:57812"/>
        <dbReference type="ChEBI" id="CHEBI:60377"/>
        <dbReference type="ChEBI" id="CHEBI:88069"/>
        <dbReference type="ChEBI" id="CHEBI:90151"/>
    </reaction>
    <physiologicalReaction direction="left-to-right" evidence="26">
        <dbReference type="Rhea" id="RHEA:48245"/>
    </physiologicalReaction>
</comment>
<comment type="catalytic activity">
    <reaction evidence="17">
        <text>a beta-D-galactosyl-(1-&gt;3)-N-acetyl-alpha-D-galactosaminyl derivative + CMP-N-acetyl-beta-neuraminate = an N-acetyl-alpha-neuraminyl-(2-&gt;3)-beta-D-galactosyl-(1-&gt;3)-N-acetyl-alpha-D-galactosaminyl derivative + CMP + H(+)</text>
        <dbReference type="Rhea" id="RHEA:21616"/>
        <dbReference type="ChEBI" id="CHEBI:15378"/>
        <dbReference type="ChEBI" id="CHEBI:57812"/>
        <dbReference type="ChEBI" id="CHEBI:60377"/>
        <dbReference type="ChEBI" id="CHEBI:133470"/>
        <dbReference type="ChEBI" id="CHEBI:139596"/>
        <dbReference type="EC" id="2.4.3.4"/>
    </reaction>
    <physiologicalReaction direction="left-to-right" evidence="17">
        <dbReference type="Rhea" id="RHEA:21617"/>
    </physiologicalReaction>
</comment>
<evidence type="ECO:0000256" key="23">
    <source>
        <dbReference type="ARBA" id="ARBA00042991"/>
    </source>
</evidence>
<reference evidence="34" key="2">
    <citation type="submission" date="2025-09" db="UniProtKB">
        <authorList>
            <consortium name="Ensembl"/>
        </authorList>
    </citation>
    <scope>IDENTIFICATION</scope>
</reference>
<evidence type="ECO:0000256" key="1">
    <source>
        <dbReference type="ARBA" id="ARBA00004323"/>
    </source>
</evidence>
<evidence type="ECO:0000256" key="3">
    <source>
        <dbReference type="ARBA" id="ARBA00004922"/>
    </source>
</evidence>
<evidence type="ECO:0000256" key="32">
    <source>
        <dbReference type="ARBA" id="ARBA00081332"/>
    </source>
</evidence>
<keyword evidence="35" id="KW-1185">Reference proteome</keyword>
<dbReference type="GO" id="GO:0032580">
    <property type="term" value="C:Golgi cisterna membrane"/>
    <property type="evidence" value="ECO:0007669"/>
    <property type="project" value="UniProtKB-SubCell"/>
</dbReference>
<dbReference type="InterPro" id="IPR038578">
    <property type="entry name" value="GT29-like_sf"/>
</dbReference>
<dbReference type="GO" id="GO:0003836">
    <property type="term" value="F:beta-galactoside (CMP) alpha-2,3-sialyltransferase activity"/>
    <property type="evidence" value="ECO:0007669"/>
    <property type="project" value="UniProtKB-EC"/>
</dbReference>
<evidence type="ECO:0000256" key="19">
    <source>
        <dbReference type="ARBA" id="ARBA00039106"/>
    </source>
</evidence>
<dbReference type="PANTHER" id="PTHR46032">
    <property type="entry name" value="ALPHA-2,3-SIALYLTRANSFERASE ST3GAL I ISOFORM X1"/>
    <property type="match status" value="1"/>
</dbReference>
<proteinExistence type="inferred from homology"/>
<comment type="subunit">
    <text evidence="29">Homodimer; disulfide-linked. Homodimer formation occurs in the endoplasmic reticulum.</text>
</comment>
<comment type="subcellular location">
    <subcellularLocation>
        <location evidence="1">Golgi apparatus membrane</location>
        <topology evidence="1">Single-pass type II membrane protein</topology>
    </subcellularLocation>
    <subcellularLocation>
        <location evidence="18">Golgi apparatus</location>
        <location evidence="18">Golgi stack membrane</location>
    </subcellularLocation>
    <subcellularLocation>
        <location evidence="2">Secreted</location>
    </subcellularLocation>
</comment>
<evidence type="ECO:0000256" key="21">
    <source>
        <dbReference type="ARBA" id="ARBA00042448"/>
    </source>
</evidence>
<evidence type="ECO:0000256" key="12">
    <source>
        <dbReference type="ARBA" id="ARBA00023034"/>
    </source>
</evidence>
<dbReference type="GO" id="GO:0006629">
    <property type="term" value="P:lipid metabolic process"/>
    <property type="evidence" value="ECO:0007669"/>
    <property type="project" value="UniProtKB-KW"/>
</dbReference>
<dbReference type="GO" id="GO:0000139">
    <property type="term" value="C:Golgi membrane"/>
    <property type="evidence" value="ECO:0007669"/>
    <property type="project" value="UniProtKB-SubCell"/>
</dbReference>
<keyword evidence="13" id="KW-0443">Lipid metabolism</keyword>
<dbReference type="InterPro" id="IPR001675">
    <property type="entry name" value="Glyco_trans_29"/>
</dbReference>
<comment type="catalytic activity">
    <reaction evidence="28">
        <text>a globoside GalGb4Cer + CMP-N-acetyl-beta-neuraminate = a globoside MSGG + CMP + H(+)</text>
        <dbReference type="Rhea" id="RHEA:65372"/>
        <dbReference type="ChEBI" id="CHEBI:15378"/>
        <dbReference type="ChEBI" id="CHEBI:57812"/>
        <dbReference type="ChEBI" id="CHEBI:60377"/>
        <dbReference type="ChEBI" id="CHEBI:140623"/>
        <dbReference type="ChEBI" id="CHEBI:140691"/>
    </reaction>
    <physiologicalReaction direction="left-to-right" evidence="28">
        <dbReference type="Rhea" id="RHEA:65373"/>
    </physiologicalReaction>
</comment>
<dbReference type="AlphaFoldDB" id="A0A8D2LKU6"/>
<keyword evidence="16" id="KW-0325">Glycoprotein</keyword>
<keyword evidence="9" id="KW-0812">Transmembrane</keyword>
<dbReference type="Gene3D" id="3.90.1480.20">
    <property type="entry name" value="Glycosyl transferase family 29"/>
    <property type="match status" value="1"/>
</dbReference>
<dbReference type="OMA" id="IHDNWTQ"/>
<sequence>FVCSATMCFSAALVFLSFLFFYICHSFGKLWGILVLSIVLSLWKLYMSVHTGLSHSSYSPGQWLLADTILDGKPCNYSRCHDVWDWFCEHFNASINCLLTPENSEIPPEVLQWWLRLQRSHKGKQVQEIIKHLFDILPSARLQDTVPCGTCAVVGNSGRLKGSKYGGEIDSHQFVLRMNTAQTVGFEDDVGTRTTHHFMYPESAVDLHPGIHLVLVPFKPLDLEWLASAFSSGAIQHTYKRVKQFVEGDKDKVLILNPAFLKYIWDNWTKHHGRYPSTGFIALIFAIHMCEQVSVFGFGADSNGNWHHYWEKNRYAGAFRRTGVHDDVFELGLIEKLSMEGKVLFYK</sequence>
<evidence type="ECO:0000256" key="2">
    <source>
        <dbReference type="ARBA" id="ARBA00004613"/>
    </source>
</evidence>
<dbReference type="GO" id="GO:0005576">
    <property type="term" value="C:extracellular region"/>
    <property type="evidence" value="ECO:0007669"/>
    <property type="project" value="UniProtKB-SubCell"/>
</dbReference>
<evidence type="ECO:0000256" key="29">
    <source>
        <dbReference type="ARBA" id="ARBA00062545"/>
    </source>
</evidence>
<keyword evidence="8" id="KW-0808">Transferase</keyword>
<keyword evidence="11" id="KW-1133">Transmembrane helix</keyword>
<dbReference type="CDD" id="cd23966">
    <property type="entry name" value="GT29_ST3GAL1_2"/>
    <property type="match status" value="1"/>
</dbReference>
<evidence type="ECO:0000313" key="35">
    <source>
        <dbReference type="Proteomes" id="UP000694545"/>
    </source>
</evidence>
<evidence type="ECO:0000256" key="5">
    <source>
        <dbReference type="ARBA" id="ARBA00006003"/>
    </source>
</evidence>
<evidence type="ECO:0000256" key="4">
    <source>
        <dbReference type="ARBA" id="ARBA00004934"/>
    </source>
</evidence>
<evidence type="ECO:0000256" key="26">
    <source>
        <dbReference type="ARBA" id="ARBA00043816"/>
    </source>
</evidence>
<evidence type="ECO:0000256" key="16">
    <source>
        <dbReference type="ARBA" id="ARBA00023180"/>
    </source>
</evidence>